<gene>
    <name evidence="1" type="primary">AVEN_162586_1</name>
    <name evidence="1" type="ORF">CDAR_317351</name>
</gene>
<keyword evidence="2" id="KW-1185">Reference proteome</keyword>
<proteinExistence type="predicted"/>
<reference evidence="1 2" key="1">
    <citation type="submission" date="2021-06" db="EMBL/GenBank/DDBJ databases">
        <title>Caerostris darwini draft genome.</title>
        <authorList>
            <person name="Kono N."/>
            <person name="Arakawa K."/>
        </authorList>
    </citation>
    <scope>NUCLEOTIDE SEQUENCE [LARGE SCALE GENOMIC DNA]</scope>
</reference>
<accession>A0AAV4V7J2</accession>
<protein>
    <submittedName>
        <fullName evidence="1">Uncharacterized protein</fullName>
    </submittedName>
</protein>
<dbReference type="Proteomes" id="UP001054837">
    <property type="component" value="Unassembled WGS sequence"/>
</dbReference>
<evidence type="ECO:0000313" key="2">
    <source>
        <dbReference type="Proteomes" id="UP001054837"/>
    </source>
</evidence>
<sequence>MNKRINDLVKVAKLQKKIRNKNVEQKYKKAGLEYSIREFHKPTIEKLEELQTDRKNQMNALTTKIEDLINTSATVSTPLALEDIEDARKKKALYVETDTDLDADFLKENNLPLIADLIDAKPEEIDKIIKIIHNMSIKLGNLKSQINRGSEKVDQTLDEIEYGIKMLRLYRTKLRGLISARKSFKITVKTGSGIDLLKHIENLTYEIKGRKGLVSKKLYNETVDTLDALLKKGYITREDVADYYDTHLTNSKDFQP</sequence>
<comment type="caution">
    <text evidence="1">The sequence shown here is derived from an EMBL/GenBank/DDBJ whole genome shotgun (WGS) entry which is preliminary data.</text>
</comment>
<name>A0AAV4V7J2_9ARAC</name>
<evidence type="ECO:0000313" key="1">
    <source>
        <dbReference type="EMBL" id="GIY65911.1"/>
    </source>
</evidence>
<dbReference type="AlphaFoldDB" id="A0AAV4V7J2"/>
<dbReference type="EMBL" id="BPLQ01012505">
    <property type="protein sequence ID" value="GIY65911.1"/>
    <property type="molecule type" value="Genomic_DNA"/>
</dbReference>
<organism evidence="1 2">
    <name type="scientific">Caerostris darwini</name>
    <dbReference type="NCBI Taxonomy" id="1538125"/>
    <lineage>
        <taxon>Eukaryota</taxon>
        <taxon>Metazoa</taxon>
        <taxon>Ecdysozoa</taxon>
        <taxon>Arthropoda</taxon>
        <taxon>Chelicerata</taxon>
        <taxon>Arachnida</taxon>
        <taxon>Araneae</taxon>
        <taxon>Araneomorphae</taxon>
        <taxon>Entelegynae</taxon>
        <taxon>Araneoidea</taxon>
        <taxon>Araneidae</taxon>
        <taxon>Caerostris</taxon>
    </lineage>
</organism>